<organism evidence="5">
    <name type="scientific">uncultured organism</name>
    <dbReference type="NCBI Taxonomy" id="155900"/>
    <lineage>
        <taxon>unclassified sequences</taxon>
        <taxon>environmental samples</taxon>
    </lineage>
</organism>
<reference evidence="5" key="1">
    <citation type="submission" date="2019-06" db="EMBL/GenBank/DDBJ databases">
        <authorList>
            <person name="Murdoch R.W."/>
            <person name="Fathepure B."/>
        </authorList>
    </citation>
    <scope>NUCLEOTIDE SEQUENCE</scope>
</reference>
<keyword evidence="3" id="KW-0238">DNA-binding</keyword>
<dbReference type="InterPro" id="IPR019661">
    <property type="entry name" value="RepA2"/>
</dbReference>
<keyword evidence="1" id="KW-0678">Repressor</keyword>
<evidence type="ECO:0000256" key="2">
    <source>
        <dbReference type="ARBA" id="ARBA00023015"/>
    </source>
</evidence>
<dbReference type="GO" id="GO:0006276">
    <property type="term" value="P:plasmid maintenance"/>
    <property type="evidence" value="ECO:0007669"/>
    <property type="project" value="InterPro"/>
</dbReference>
<evidence type="ECO:0008006" key="6">
    <source>
        <dbReference type="Google" id="ProtNLM"/>
    </source>
</evidence>
<dbReference type="AlphaFoldDB" id="A0A5B8RHP4"/>
<evidence type="ECO:0000256" key="3">
    <source>
        <dbReference type="ARBA" id="ARBA00023125"/>
    </source>
</evidence>
<evidence type="ECO:0000256" key="4">
    <source>
        <dbReference type="ARBA" id="ARBA00023163"/>
    </source>
</evidence>
<protein>
    <recommendedName>
        <fullName evidence="6">Protein CopB</fullName>
    </recommendedName>
</protein>
<dbReference type="GO" id="GO:0003677">
    <property type="term" value="F:DNA binding"/>
    <property type="evidence" value="ECO:0007669"/>
    <property type="project" value="UniProtKB-KW"/>
</dbReference>
<dbReference type="EMBL" id="MN079144">
    <property type="protein sequence ID" value="QEA06455.1"/>
    <property type="molecule type" value="Genomic_DNA"/>
</dbReference>
<accession>A0A5B8RHP4</accession>
<gene>
    <name evidence="5" type="ORF">KBTEX_02793</name>
</gene>
<keyword evidence="4" id="KW-0804">Transcription</keyword>
<dbReference type="Pfam" id="PF10723">
    <property type="entry name" value="RepB-RCR_reg"/>
    <property type="match status" value="1"/>
</dbReference>
<sequence length="79" mass="9003">MAMSDAERQRAYRQRQLKEGTAARINIVVDAPAKAALSRLSRHRGETQRVTLERIIAEAEQSTVDALDAQGRRQYYEDD</sequence>
<proteinExistence type="predicted"/>
<evidence type="ECO:0000313" key="5">
    <source>
        <dbReference type="EMBL" id="QEA06455.1"/>
    </source>
</evidence>
<keyword evidence="2" id="KW-0805">Transcription regulation</keyword>
<evidence type="ECO:0000256" key="1">
    <source>
        <dbReference type="ARBA" id="ARBA00022491"/>
    </source>
</evidence>
<name>A0A5B8RHP4_9ZZZZ</name>